<organism evidence="1">
    <name type="scientific">viral metagenome</name>
    <dbReference type="NCBI Taxonomy" id="1070528"/>
    <lineage>
        <taxon>unclassified sequences</taxon>
        <taxon>metagenomes</taxon>
        <taxon>organismal metagenomes</taxon>
    </lineage>
</organism>
<reference evidence="1" key="1">
    <citation type="journal article" date="2020" name="Nature">
        <title>Giant virus diversity and host interactions through global metagenomics.</title>
        <authorList>
            <person name="Schulz F."/>
            <person name="Roux S."/>
            <person name="Paez-Espino D."/>
            <person name="Jungbluth S."/>
            <person name="Walsh D.A."/>
            <person name="Denef V.J."/>
            <person name="McMahon K.D."/>
            <person name="Konstantinidis K.T."/>
            <person name="Eloe-Fadrosh E.A."/>
            <person name="Kyrpides N.C."/>
            <person name="Woyke T."/>
        </authorList>
    </citation>
    <scope>NUCLEOTIDE SEQUENCE</scope>
    <source>
        <strain evidence="1">GVMAG-M-3300023184-161</strain>
    </source>
</reference>
<evidence type="ECO:0000313" key="1">
    <source>
        <dbReference type="EMBL" id="QHT82148.1"/>
    </source>
</evidence>
<protein>
    <submittedName>
        <fullName evidence="1">Uncharacterized protein</fullName>
    </submittedName>
</protein>
<proteinExistence type="predicted"/>
<name>A0A6C0HN86_9ZZZZ</name>
<dbReference type="EMBL" id="MN739997">
    <property type="protein sequence ID" value="QHT82148.1"/>
    <property type="molecule type" value="Genomic_DNA"/>
</dbReference>
<dbReference type="AlphaFoldDB" id="A0A6C0HN86"/>
<sequence>MRNGDPENRFVWKIPNIKMNDYALRIRYNISLTSGLIWDADLSFNNLFTHLDI</sequence>
<accession>A0A6C0HN86</accession>